<dbReference type="Gene3D" id="3.30.2320.40">
    <property type="match status" value="1"/>
</dbReference>
<evidence type="ECO:0000256" key="1">
    <source>
        <dbReference type="ARBA" id="ARBA00004328"/>
    </source>
</evidence>
<evidence type="ECO:0000256" key="2">
    <source>
        <dbReference type="ARBA" id="ARBA00022561"/>
    </source>
</evidence>
<sequence length="423" mass="46068">MNQKHIDKLMIESVQSSDSLIDKPALLGLTRATTNLVYHDLVATQYTDKPIAALFGVKYLNPNKELTFVTGATYGGAYGEKERASMVEATIGMTPLKGTEFKHNNIVYKVLVDDPFAGITETELDDIIAEAIILSTIRLASEAAETSKFEAEDSSISDSRFEINRWQANVKSRKLKTELSVELAQDLEAAGFDTAELLEDLLATQMAEEINKDIMQSLITVSRRFKIDGAENAILDLSAVGSSVDQARNLYRYVCEMNANIQKTTAYSATFVLASARVAALLCSSGWVKANADETPDASMGVLKNGLALYSDNNSPVDYIIVGVKSSFGEQENVGSLFYAPYVEGRPEGSDPTDHVGAYKVINDPNSLQPKIMLLIRYALSVNPYTVGLTDAQAKVVDSTNLDNFAGQSDMSIILGVKLPKLK</sequence>
<dbReference type="EMBL" id="MH460829">
    <property type="protein sequence ID" value="AXF40752.1"/>
    <property type="molecule type" value="Genomic_DNA"/>
</dbReference>
<reference evidence="7" key="1">
    <citation type="submission" date="2018-06" db="EMBL/GenBank/DDBJ databases">
        <title>Whole genome analysis of phage vB_ApiM_fHyAci03 infecting Acinetobacter pittii.</title>
        <authorList>
            <person name="Kiljunen S."/>
            <person name="Wicklund A."/>
            <person name="Skurnik M."/>
        </authorList>
    </citation>
    <scope>NUCLEOTIDE SEQUENCE [LARGE SCALE GENOMIC DNA]</scope>
</reference>
<comment type="subcellular location">
    <molecule>Capsid vertex protein</molecule>
    <subcellularLocation>
        <location evidence="5">Virion</location>
    </subcellularLocation>
    <text evidence="5">Part of the icosahedric capsid shell of the immature virion.</text>
</comment>
<feature type="chain" id="PRO_5023256486" description="Mature capsid vertex protein" evidence="5">
    <location>
        <begin position="13"/>
        <end position="423"/>
    </location>
</feature>
<evidence type="ECO:0000313" key="6">
    <source>
        <dbReference type="EMBL" id="AXF40752.1"/>
    </source>
</evidence>
<evidence type="ECO:0000256" key="4">
    <source>
        <dbReference type="ARBA" id="ARBA00022921"/>
    </source>
</evidence>
<feature type="site" description="Cleavage" evidence="5">
    <location>
        <begin position="12"/>
        <end position="13"/>
    </location>
</feature>
<dbReference type="Pfam" id="PF07068">
    <property type="entry name" value="Gp23"/>
    <property type="match status" value="1"/>
</dbReference>
<proteinExistence type="inferred from homology"/>
<comment type="subcellular location">
    <subcellularLocation>
        <location evidence="1">Virion</location>
    </subcellularLocation>
</comment>
<name>A0A345AV19_9CAUD</name>
<keyword evidence="3 5" id="KW-0946">Virion</keyword>
<comment type="similarity">
    <text evidence="5">Belongs to the Tevenvirinae capsid vertex protein family.</text>
</comment>
<dbReference type="Proteomes" id="UP000255697">
    <property type="component" value="Segment"/>
</dbReference>
<dbReference type="InterPro" id="IPR038999">
    <property type="entry name" value="CAPSP"/>
</dbReference>
<dbReference type="HAMAP" id="MF_04113">
    <property type="entry name" value="CAPSID_P_T4"/>
    <property type="match status" value="1"/>
</dbReference>
<comment type="function">
    <text evidence="5">Capsid protein that self-associates to form pentons, building the capsid in association with hexamers of the major capsid protein and one dodecamer of the portal protein.</text>
</comment>
<dbReference type="Gene3D" id="2.10.10.40">
    <property type="match status" value="1"/>
</dbReference>
<organism evidence="6 7">
    <name type="scientific">Acinetobacter phage vB_ApiM_fHyAci03</name>
    <dbReference type="NCBI Taxonomy" id="2269366"/>
    <lineage>
        <taxon>Viruses</taxon>
        <taxon>Duplodnaviria</taxon>
        <taxon>Heunggongvirae</taxon>
        <taxon>Uroviricota</taxon>
        <taxon>Caudoviricetes</taxon>
        <taxon>Pantevenvirales</taxon>
        <taxon>Straboviridae</taxon>
        <taxon>Twarogvirinae</taxon>
        <taxon>Lazarusvirus</taxon>
        <taxon>Lazarusvirus fhyacithree</taxon>
    </lineage>
</organism>
<keyword evidence="7" id="KW-1185">Reference proteome</keyword>
<comment type="subcellular location">
    <molecule>Mature capsid vertex protein</molecule>
    <subcellularLocation>
        <location evidence="5">Virion</location>
    </subcellularLocation>
    <text evidence="5">Part of the icosahedric capsid shell of the mature virion.</text>
</comment>
<keyword evidence="4 5" id="KW-0426">Late protein</keyword>
<evidence type="ECO:0000313" key="7">
    <source>
        <dbReference type="Proteomes" id="UP000255697"/>
    </source>
</evidence>
<protein>
    <recommendedName>
        <fullName evidence="5">Capsid vertex protein</fullName>
    </recommendedName>
    <alternativeName>
        <fullName evidence="5">gp24</fullName>
    </alternativeName>
    <component>
        <recommendedName>
            <fullName evidence="5">Mature capsid vertex protein</fullName>
        </recommendedName>
        <alternativeName>
            <fullName evidence="5">gp24*</fullName>
        </alternativeName>
    </component>
</protein>
<comment type="PTM">
    <text evidence="5">Proteolytic cleavage at the N-terminus by the prohead core protein protease gives rise to the mature capsid vertex protein.</text>
</comment>
<evidence type="ECO:0000256" key="3">
    <source>
        <dbReference type="ARBA" id="ARBA00022844"/>
    </source>
</evidence>
<evidence type="ECO:0000256" key="5">
    <source>
        <dbReference type="HAMAP-Rule" id="MF_04113"/>
    </source>
</evidence>
<feature type="chain" id="PRO_5023256487" description="Capsid vertex protein" evidence="5">
    <location>
        <begin position="1"/>
        <end position="423"/>
    </location>
</feature>
<dbReference type="InterPro" id="IPR010762">
    <property type="entry name" value="Gp23/Gp24_T4-like"/>
</dbReference>
<comment type="subunit">
    <text evidence="5">Homopentamer. Interacts with the portal protein. Interacts with the major capsid protein that forms hexamers.</text>
</comment>
<gene>
    <name evidence="6" type="ORF">Ac3_191</name>
</gene>
<keyword evidence="2 5" id="KW-0167">Capsid protein</keyword>
<dbReference type="GO" id="GO:0019028">
    <property type="term" value="C:viral capsid"/>
    <property type="evidence" value="ECO:0007669"/>
    <property type="project" value="UniProtKB-UniRule"/>
</dbReference>
<accession>A0A345AV19</accession>